<proteinExistence type="predicted"/>
<accession>A0A8S8Z964</accession>
<evidence type="ECO:0000313" key="3">
    <source>
        <dbReference type="Proteomes" id="UP000433876"/>
    </source>
</evidence>
<dbReference type="Proteomes" id="UP000433876">
    <property type="component" value="Unassembled WGS sequence"/>
</dbReference>
<sequence>MLFKNTFGILATSGSVMCCGGFNTISTLLVPTNPKIMSFVTGAAIGNLALTIDISSLSNGRNGSKLAAAGEI</sequence>
<comment type="caution">
    <text evidence="2">The sequence shown here is derived from an EMBL/GenBank/DDBJ whole genome shotgun (WGS) entry which is preliminary data.</text>
</comment>
<reference evidence="2 3" key="1">
    <citation type="submission" date="2017-07" db="EMBL/GenBank/DDBJ databases">
        <title>Genome sequence of the Sordaria macrospora wild type strain R19027.</title>
        <authorList>
            <person name="Nowrousian M."/>
            <person name="Teichert I."/>
            <person name="Kueck U."/>
        </authorList>
    </citation>
    <scope>NUCLEOTIDE SEQUENCE [LARGE SCALE GENOMIC DNA]</scope>
    <source>
        <strain evidence="2 3">R19027</strain>
        <tissue evidence="2">Mycelium</tissue>
    </source>
</reference>
<evidence type="ECO:0000313" key="2">
    <source>
        <dbReference type="EMBL" id="KAA8620654.1"/>
    </source>
</evidence>
<dbReference type="AlphaFoldDB" id="A0A8S8Z964"/>
<feature type="transmembrane region" description="Helical" evidence="1">
    <location>
        <begin position="7"/>
        <end position="30"/>
    </location>
</feature>
<keyword evidence="1" id="KW-1133">Transmembrane helix</keyword>
<gene>
    <name evidence="2" type="ORF">SMACR_07769</name>
</gene>
<dbReference type="VEuPathDB" id="FungiDB:SMAC_07769"/>
<name>A0A8S8Z964_SORMA</name>
<dbReference type="EMBL" id="NMPR01000396">
    <property type="protein sequence ID" value="KAA8620654.1"/>
    <property type="molecule type" value="Genomic_DNA"/>
</dbReference>
<organism evidence="2 3">
    <name type="scientific">Sordaria macrospora</name>
    <dbReference type="NCBI Taxonomy" id="5147"/>
    <lineage>
        <taxon>Eukaryota</taxon>
        <taxon>Fungi</taxon>
        <taxon>Dikarya</taxon>
        <taxon>Ascomycota</taxon>
        <taxon>Pezizomycotina</taxon>
        <taxon>Sordariomycetes</taxon>
        <taxon>Sordariomycetidae</taxon>
        <taxon>Sordariales</taxon>
        <taxon>Sordariaceae</taxon>
        <taxon>Sordaria</taxon>
    </lineage>
</organism>
<evidence type="ECO:0000256" key="1">
    <source>
        <dbReference type="SAM" id="Phobius"/>
    </source>
</evidence>
<protein>
    <submittedName>
        <fullName evidence="2">Uncharacterized protein</fullName>
    </submittedName>
</protein>
<keyword evidence="1" id="KW-0472">Membrane</keyword>
<keyword evidence="1" id="KW-0812">Transmembrane</keyword>